<name>A0A1H8ANQ9_9PROT</name>
<dbReference type="GO" id="GO:0004029">
    <property type="term" value="F:aldehyde dehydrogenase (NAD+) activity"/>
    <property type="evidence" value="ECO:0007669"/>
    <property type="project" value="TreeGrafter"/>
</dbReference>
<dbReference type="Proteomes" id="UP000199459">
    <property type="component" value="Unassembled WGS sequence"/>
</dbReference>
<dbReference type="PIRSF" id="PIRSF036492">
    <property type="entry name" value="ALDH"/>
    <property type="match status" value="1"/>
</dbReference>
<dbReference type="InterPro" id="IPR016160">
    <property type="entry name" value="Ald_DH_CS_CYS"/>
</dbReference>
<dbReference type="FunFam" id="3.40.605.10:FF:000004">
    <property type="entry name" value="Aldehyde dehydrogenase"/>
    <property type="match status" value="1"/>
</dbReference>
<proteinExistence type="inferred from homology"/>
<dbReference type="Gene3D" id="3.40.605.10">
    <property type="entry name" value="Aldehyde Dehydrogenase, Chain A, domain 1"/>
    <property type="match status" value="1"/>
</dbReference>
<evidence type="ECO:0000256" key="2">
    <source>
        <dbReference type="ARBA" id="ARBA00023002"/>
    </source>
</evidence>
<protein>
    <recommendedName>
        <fullName evidence="4">Aldehyde dehydrogenase</fullName>
    </recommendedName>
</protein>
<evidence type="ECO:0000256" key="3">
    <source>
        <dbReference type="ARBA" id="ARBA00023027"/>
    </source>
</evidence>
<dbReference type="PANTHER" id="PTHR43570:SF20">
    <property type="entry name" value="ALDEHYDE DEHYDROGENASE ALDX-RELATED"/>
    <property type="match status" value="1"/>
</dbReference>
<dbReference type="Gene3D" id="3.40.309.10">
    <property type="entry name" value="Aldehyde Dehydrogenase, Chain A, domain 2"/>
    <property type="match status" value="1"/>
</dbReference>
<feature type="active site" evidence="5 6">
    <location>
        <position position="228"/>
    </location>
</feature>
<dbReference type="EMBL" id="FOCP01000001">
    <property type="protein sequence ID" value="SEM72156.1"/>
    <property type="molecule type" value="Genomic_DNA"/>
</dbReference>
<dbReference type="PROSITE" id="PS00687">
    <property type="entry name" value="ALDEHYDE_DEHYDR_GLU"/>
    <property type="match status" value="1"/>
</dbReference>
<feature type="active site" evidence="5">
    <location>
        <position position="262"/>
    </location>
</feature>
<evidence type="ECO:0000259" key="8">
    <source>
        <dbReference type="Pfam" id="PF00171"/>
    </source>
</evidence>
<keyword evidence="3" id="KW-0520">NAD</keyword>
<accession>A0A1H8ANQ9</accession>
<dbReference type="GO" id="GO:0005737">
    <property type="term" value="C:cytoplasm"/>
    <property type="evidence" value="ECO:0007669"/>
    <property type="project" value="TreeGrafter"/>
</dbReference>
<dbReference type="CDD" id="cd07134">
    <property type="entry name" value="ALDH_AlkH-like"/>
    <property type="match status" value="1"/>
</dbReference>
<evidence type="ECO:0000256" key="4">
    <source>
        <dbReference type="PIRNR" id="PIRNR036492"/>
    </source>
</evidence>
<evidence type="ECO:0000313" key="9">
    <source>
        <dbReference type="EMBL" id="SEM72156.1"/>
    </source>
</evidence>
<evidence type="ECO:0000256" key="6">
    <source>
        <dbReference type="PROSITE-ProRule" id="PRU10007"/>
    </source>
</evidence>
<comment type="similarity">
    <text evidence="1 4 7">Belongs to the aldehyde dehydrogenase family.</text>
</comment>
<dbReference type="InterPro" id="IPR016163">
    <property type="entry name" value="Ald_DH_C"/>
</dbReference>
<dbReference type="FunFam" id="3.40.309.10:FF:000003">
    <property type="entry name" value="Aldehyde dehydrogenase"/>
    <property type="match status" value="1"/>
</dbReference>
<dbReference type="InterPro" id="IPR016161">
    <property type="entry name" value="Ald_DH/histidinol_DH"/>
</dbReference>
<dbReference type="InterPro" id="IPR012394">
    <property type="entry name" value="Aldehyde_DH_NAD(P)"/>
</dbReference>
<dbReference type="InterPro" id="IPR016162">
    <property type="entry name" value="Ald_DH_N"/>
</dbReference>
<organism evidence="9 10">
    <name type="scientific">Nitrosomonas marina</name>
    <dbReference type="NCBI Taxonomy" id="917"/>
    <lineage>
        <taxon>Bacteria</taxon>
        <taxon>Pseudomonadati</taxon>
        <taxon>Pseudomonadota</taxon>
        <taxon>Betaproteobacteria</taxon>
        <taxon>Nitrosomonadales</taxon>
        <taxon>Nitrosomonadaceae</taxon>
        <taxon>Nitrosomonas</taxon>
    </lineage>
</organism>
<dbReference type="PROSITE" id="PS00070">
    <property type="entry name" value="ALDEHYDE_DEHYDR_CYS"/>
    <property type="match status" value="1"/>
</dbReference>
<evidence type="ECO:0000313" key="10">
    <source>
        <dbReference type="Proteomes" id="UP000199459"/>
    </source>
</evidence>
<dbReference type="InterPro" id="IPR015590">
    <property type="entry name" value="Aldehyde_DH_dom"/>
</dbReference>
<sequence>MNMTDQQINASANASSAQTENIKRVFGKQKSNALILRTSTADNRIAKIKKLRDAVLARRERIYKACYDDFRKPETEVDLTEIFPVKLEANHAIQHLKKWMKPVHVMPTKVTFGTRSYIRYEPMGVNLIISPWNYPVNLTLCPLVSAIAAGNTVMIKPSEMTPHTSAFLRELIEDLFDENEIALFEGDATVSQQLLDLPFNHIFFTGSPAVGKIVMAAAAKHLSKVTLELGGKSPTIIDQSANIKQAAKTMAFTKYTNNGQTCIAPDYVYVHCAVQHDFVAAVKQEINRAYGQTPDAQQASPDYARIINNNHFNRIKGLTDDAIAHGAQLDAGGIATDDGENFISPTVLSNIDKTSKIMQEEIFGPLLPILVFDDISEVIDHINSNEKPLALYIFTNDKESAQKVLNETSSGDACINTGLIHYLHANLPFGGVNHSGIGKSHGIYGFRAFSHERSVVRNLFAPTLLLAPPYNKFVKWLAKSVVKYMS</sequence>
<dbReference type="Pfam" id="PF00171">
    <property type="entry name" value="Aldedh"/>
    <property type="match status" value="1"/>
</dbReference>
<evidence type="ECO:0000256" key="7">
    <source>
        <dbReference type="RuleBase" id="RU003345"/>
    </source>
</evidence>
<feature type="domain" description="Aldehyde dehydrogenase" evidence="8">
    <location>
        <begin position="12"/>
        <end position="455"/>
    </location>
</feature>
<dbReference type="SUPFAM" id="SSF53720">
    <property type="entry name" value="ALDH-like"/>
    <property type="match status" value="1"/>
</dbReference>
<evidence type="ECO:0000256" key="1">
    <source>
        <dbReference type="ARBA" id="ARBA00009986"/>
    </source>
</evidence>
<keyword evidence="2 4" id="KW-0560">Oxidoreductase</keyword>
<dbReference type="InterPro" id="IPR029510">
    <property type="entry name" value="Ald_DH_CS_GLU"/>
</dbReference>
<reference evidence="9 10" key="1">
    <citation type="submission" date="2016-10" db="EMBL/GenBank/DDBJ databases">
        <authorList>
            <person name="de Groot N.N."/>
        </authorList>
    </citation>
    <scope>NUCLEOTIDE SEQUENCE [LARGE SCALE GENOMIC DNA]</scope>
    <source>
        <strain evidence="9 10">Nm22</strain>
    </source>
</reference>
<dbReference type="GO" id="GO:0006081">
    <property type="term" value="P:aldehyde metabolic process"/>
    <property type="evidence" value="ECO:0007669"/>
    <property type="project" value="InterPro"/>
</dbReference>
<dbReference type="AlphaFoldDB" id="A0A1H8ANQ9"/>
<gene>
    <name evidence="9" type="ORF">SAMN05216325_101244</name>
</gene>
<evidence type="ECO:0000256" key="5">
    <source>
        <dbReference type="PIRSR" id="PIRSR036492-1"/>
    </source>
</evidence>
<dbReference type="STRING" id="917.SAMN05216326_11148"/>
<dbReference type="PANTHER" id="PTHR43570">
    <property type="entry name" value="ALDEHYDE DEHYDROGENASE"/>
    <property type="match status" value="1"/>
</dbReference>